<protein>
    <submittedName>
        <fullName evidence="7">Sugar transporter</fullName>
    </submittedName>
</protein>
<organism evidence="7">
    <name type="scientific">Cryptosporidium canis</name>
    <dbReference type="NCBI Taxonomy" id="195482"/>
    <lineage>
        <taxon>Eukaryota</taxon>
        <taxon>Sar</taxon>
        <taxon>Alveolata</taxon>
        <taxon>Apicomplexa</taxon>
        <taxon>Conoidasida</taxon>
        <taxon>Coccidia</taxon>
        <taxon>Eucoccidiorida</taxon>
        <taxon>Eimeriorina</taxon>
        <taxon>Cryptosporidiidae</taxon>
        <taxon>Cryptosporidium</taxon>
    </lineage>
</organism>
<keyword evidence="3 6" id="KW-0812">Transmembrane</keyword>
<evidence type="ECO:0000256" key="3">
    <source>
        <dbReference type="ARBA" id="ARBA00022692"/>
    </source>
</evidence>
<dbReference type="InterPro" id="IPR045263">
    <property type="entry name" value="GLUT"/>
</dbReference>
<dbReference type="Proteomes" id="UP001067231">
    <property type="component" value="Unassembled WGS sequence"/>
</dbReference>
<feature type="transmembrane region" description="Helical" evidence="6">
    <location>
        <begin position="12"/>
        <end position="32"/>
    </location>
</feature>
<comment type="subcellular location">
    <subcellularLocation>
        <location evidence="1">Cell membrane</location>
        <topology evidence="1">Multi-pass membrane protein</topology>
    </subcellularLocation>
</comment>
<reference evidence="7" key="1">
    <citation type="submission" date="2022-10" db="EMBL/GenBank/DDBJ databases">
        <title>Adaptive evolution leads to modifications in subtelomeric GC content in a zoonotic Cryptosporidium species.</title>
        <authorList>
            <person name="Li J."/>
            <person name="Feng Y."/>
            <person name="Xiao L."/>
        </authorList>
    </citation>
    <scope>NUCLEOTIDE SEQUENCE</scope>
    <source>
        <strain evidence="7">33844</strain>
    </source>
</reference>
<keyword evidence="4 6" id="KW-1133">Transmembrane helix</keyword>
<feature type="transmembrane region" description="Helical" evidence="6">
    <location>
        <begin position="64"/>
        <end position="90"/>
    </location>
</feature>
<name>A0A9D5HXS0_9CRYT</name>
<feature type="transmembrane region" description="Helical" evidence="6">
    <location>
        <begin position="119"/>
        <end position="140"/>
    </location>
</feature>
<evidence type="ECO:0000256" key="2">
    <source>
        <dbReference type="ARBA" id="ARBA00022448"/>
    </source>
</evidence>
<gene>
    <name evidence="7" type="ORF">OJ253_1203</name>
</gene>
<dbReference type="Gene3D" id="1.20.1250.20">
    <property type="entry name" value="MFS general substrate transporter like domains"/>
    <property type="match status" value="1"/>
</dbReference>
<evidence type="ECO:0000256" key="5">
    <source>
        <dbReference type="ARBA" id="ARBA00023136"/>
    </source>
</evidence>
<feature type="transmembrane region" description="Helical" evidence="6">
    <location>
        <begin position="97"/>
        <end position="113"/>
    </location>
</feature>
<dbReference type="GO" id="GO:0015149">
    <property type="term" value="F:hexose transmembrane transporter activity"/>
    <property type="evidence" value="ECO:0007669"/>
    <property type="project" value="TreeGrafter"/>
</dbReference>
<dbReference type="GO" id="GO:0005886">
    <property type="term" value="C:plasma membrane"/>
    <property type="evidence" value="ECO:0007669"/>
    <property type="project" value="UniProtKB-SubCell"/>
</dbReference>
<dbReference type="SUPFAM" id="SSF103473">
    <property type="entry name" value="MFS general substrate transporter"/>
    <property type="match status" value="1"/>
</dbReference>
<dbReference type="InterPro" id="IPR036259">
    <property type="entry name" value="MFS_trans_sf"/>
</dbReference>
<evidence type="ECO:0000313" key="7">
    <source>
        <dbReference type="EMBL" id="KAJ1610353.1"/>
    </source>
</evidence>
<dbReference type="InterPro" id="IPR005828">
    <property type="entry name" value="MFS_sugar_transport-like"/>
</dbReference>
<keyword evidence="7" id="KW-0762">Sugar transport</keyword>
<keyword evidence="5 6" id="KW-0472">Membrane</keyword>
<feature type="transmembrane region" description="Helical" evidence="6">
    <location>
        <begin position="161"/>
        <end position="182"/>
    </location>
</feature>
<keyword evidence="2" id="KW-0813">Transport</keyword>
<comment type="caution">
    <text evidence="7">The sequence shown here is derived from an EMBL/GenBank/DDBJ whole genome shotgun (WGS) entry which is preliminary data.</text>
</comment>
<evidence type="ECO:0000256" key="4">
    <source>
        <dbReference type="ARBA" id="ARBA00022989"/>
    </source>
</evidence>
<dbReference type="Pfam" id="PF00083">
    <property type="entry name" value="Sugar_tr"/>
    <property type="match status" value="1"/>
</dbReference>
<proteinExistence type="predicted"/>
<dbReference type="PANTHER" id="PTHR23503">
    <property type="entry name" value="SOLUTE CARRIER FAMILY 2"/>
    <property type="match status" value="1"/>
</dbReference>
<feature type="transmembrane region" description="Helical" evidence="6">
    <location>
        <begin position="239"/>
        <end position="261"/>
    </location>
</feature>
<dbReference type="EMBL" id="JAPCXC010000025">
    <property type="protein sequence ID" value="KAJ1610353.1"/>
    <property type="molecule type" value="Genomic_DNA"/>
</dbReference>
<dbReference type="PANTHER" id="PTHR23503:SF8">
    <property type="entry name" value="FACILITATED GLUCOSE TRANSPORTER PROTEIN 1"/>
    <property type="match status" value="1"/>
</dbReference>
<dbReference type="AlphaFoldDB" id="A0A9D5HXS0"/>
<evidence type="ECO:0000256" key="1">
    <source>
        <dbReference type="ARBA" id="ARBA00004651"/>
    </source>
</evidence>
<accession>A0A9D5HXS0</accession>
<evidence type="ECO:0000256" key="6">
    <source>
        <dbReference type="SAM" id="Phobius"/>
    </source>
</evidence>
<dbReference type="OrthoDB" id="6133115at2759"/>
<sequence length="347" mass="38751">MEFSLFSYSQKRILAAGVLSLLSGYVIGVVNIPRGSLTHILSHSWVSWCRYIRGSLTTDCYTDFGAFLMVLINIQLLIGASVGSVASIFVEKHFGKVKAISLAYLSFGFGSFLCLSKEIAIFSTGRVICGFGVGISFNIVPSYIFELTNKQNQTLFSTLHNVLFCCGILMSYVLSMVTIRIVNHINNLRNPAISIKSSNHILSPTVGQDTSGIIIRNSLDRLNEASIEQSIKDVSFSNISVQILFIIPILISVVLSIIWFLRLNADTPSRYIRLNNIRAAEEVTRQIYGAYDTTRIISQLIEENKRENKLTIKLLKAISESPTNVFFNYTIFTCILLDSCSIFNYDN</sequence>